<reference evidence="1" key="1">
    <citation type="journal article" date="2021" name="Environ. Microbiol.">
        <title>Gene family expansions and transcriptome signatures uncover fungal adaptations to wood decay.</title>
        <authorList>
            <person name="Hage H."/>
            <person name="Miyauchi S."/>
            <person name="Viragh M."/>
            <person name="Drula E."/>
            <person name="Min B."/>
            <person name="Chaduli D."/>
            <person name="Navarro D."/>
            <person name="Favel A."/>
            <person name="Norest M."/>
            <person name="Lesage-Meessen L."/>
            <person name="Balint B."/>
            <person name="Merenyi Z."/>
            <person name="de Eugenio L."/>
            <person name="Morin E."/>
            <person name="Martinez A.T."/>
            <person name="Baldrian P."/>
            <person name="Stursova M."/>
            <person name="Martinez M.J."/>
            <person name="Novotny C."/>
            <person name="Magnuson J.K."/>
            <person name="Spatafora J.W."/>
            <person name="Maurice S."/>
            <person name="Pangilinan J."/>
            <person name="Andreopoulos W."/>
            <person name="LaButti K."/>
            <person name="Hundley H."/>
            <person name="Na H."/>
            <person name="Kuo A."/>
            <person name="Barry K."/>
            <person name="Lipzen A."/>
            <person name="Henrissat B."/>
            <person name="Riley R."/>
            <person name="Ahrendt S."/>
            <person name="Nagy L.G."/>
            <person name="Grigoriev I.V."/>
            <person name="Martin F."/>
            <person name="Rosso M.N."/>
        </authorList>
    </citation>
    <scope>NUCLEOTIDE SEQUENCE</scope>
    <source>
        <strain evidence="1">CBS 384.51</strain>
    </source>
</reference>
<name>A0ACB8U367_9APHY</name>
<dbReference type="EMBL" id="MU274912">
    <property type="protein sequence ID" value="KAI0088743.1"/>
    <property type="molecule type" value="Genomic_DNA"/>
</dbReference>
<accession>A0ACB8U367</accession>
<gene>
    <name evidence="1" type="ORF">BDY19DRAFT_142281</name>
</gene>
<sequence>MKLSSSATRMSFKPTLAPGRYLIQDMSTTRSFVTTDETFNTDKSKRYEPVVVLPPGVLASTWQIEINNDPDSARKGSYIVKVHGMPVIQSSDGKVIAYGGGGLDNRWNIEAHRIGTGEFCWSIGTPPGPEVFY</sequence>
<comment type="caution">
    <text evidence="1">The sequence shown here is derived from an EMBL/GenBank/DDBJ whole genome shotgun (WGS) entry which is preliminary data.</text>
</comment>
<protein>
    <submittedName>
        <fullName evidence="1">Uncharacterized protein</fullName>
    </submittedName>
</protein>
<organism evidence="1 2">
    <name type="scientific">Irpex rosettiformis</name>
    <dbReference type="NCBI Taxonomy" id="378272"/>
    <lineage>
        <taxon>Eukaryota</taxon>
        <taxon>Fungi</taxon>
        <taxon>Dikarya</taxon>
        <taxon>Basidiomycota</taxon>
        <taxon>Agaricomycotina</taxon>
        <taxon>Agaricomycetes</taxon>
        <taxon>Polyporales</taxon>
        <taxon>Irpicaceae</taxon>
        <taxon>Irpex</taxon>
    </lineage>
</organism>
<keyword evidence="2" id="KW-1185">Reference proteome</keyword>
<evidence type="ECO:0000313" key="1">
    <source>
        <dbReference type="EMBL" id="KAI0088743.1"/>
    </source>
</evidence>
<proteinExistence type="predicted"/>
<evidence type="ECO:0000313" key="2">
    <source>
        <dbReference type="Proteomes" id="UP001055072"/>
    </source>
</evidence>
<dbReference type="Proteomes" id="UP001055072">
    <property type="component" value="Unassembled WGS sequence"/>
</dbReference>